<evidence type="ECO:0000313" key="2">
    <source>
        <dbReference type="Proteomes" id="UP000233551"/>
    </source>
</evidence>
<dbReference type="Proteomes" id="UP000233551">
    <property type="component" value="Unassembled WGS sequence"/>
</dbReference>
<name>A0A2I0I6S3_PUNGR</name>
<organism evidence="1 2">
    <name type="scientific">Punica granatum</name>
    <name type="common">Pomegranate</name>
    <dbReference type="NCBI Taxonomy" id="22663"/>
    <lineage>
        <taxon>Eukaryota</taxon>
        <taxon>Viridiplantae</taxon>
        <taxon>Streptophyta</taxon>
        <taxon>Embryophyta</taxon>
        <taxon>Tracheophyta</taxon>
        <taxon>Spermatophyta</taxon>
        <taxon>Magnoliopsida</taxon>
        <taxon>eudicotyledons</taxon>
        <taxon>Gunneridae</taxon>
        <taxon>Pentapetalae</taxon>
        <taxon>rosids</taxon>
        <taxon>malvids</taxon>
        <taxon>Myrtales</taxon>
        <taxon>Lythraceae</taxon>
        <taxon>Punica</taxon>
    </lineage>
</organism>
<evidence type="ECO:0000313" key="1">
    <source>
        <dbReference type="EMBL" id="PKI39671.1"/>
    </source>
</evidence>
<keyword evidence="2" id="KW-1185">Reference proteome</keyword>
<dbReference type="EMBL" id="PGOL01003794">
    <property type="protein sequence ID" value="PKI39671.1"/>
    <property type="molecule type" value="Genomic_DNA"/>
</dbReference>
<accession>A0A2I0I6S3</accession>
<comment type="caution">
    <text evidence="1">The sequence shown here is derived from an EMBL/GenBank/DDBJ whole genome shotgun (WGS) entry which is preliminary data.</text>
</comment>
<sequence length="125" mass="13638">MLDHLRRVLGGDGPIAVFTGDVVACECCCREAVLWVGLTLGTKTYLVSEKSGNCTWLTHIDGQNFPIVMWTVVCAECVELMLSQRSALLLGWLLVTLPNAGSAARAIVVRWGCPRRKGLENHNSP</sequence>
<protein>
    <submittedName>
        <fullName evidence="1">Uncharacterized protein</fullName>
    </submittedName>
</protein>
<proteinExistence type="predicted"/>
<reference evidence="1 2" key="1">
    <citation type="submission" date="2017-11" db="EMBL/GenBank/DDBJ databases">
        <title>De-novo sequencing of pomegranate (Punica granatum L.) genome.</title>
        <authorList>
            <person name="Akparov Z."/>
            <person name="Amiraslanov A."/>
            <person name="Hajiyeva S."/>
            <person name="Abbasov M."/>
            <person name="Kaur K."/>
            <person name="Hamwieh A."/>
            <person name="Solovyev V."/>
            <person name="Salamov A."/>
            <person name="Braich B."/>
            <person name="Kosarev P."/>
            <person name="Mahmoud A."/>
            <person name="Hajiyev E."/>
            <person name="Babayeva S."/>
            <person name="Izzatullayeva V."/>
            <person name="Mammadov A."/>
            <person name="Mammadov A."/>
            <person name="Sharifova S."/>
            <person name="Ojaghi J."/>
            <person name="Eynullazada K."/>
            <person name="Bayramov B."/>
            <person name="Abdulazimova A."/>
            <person name="Shahmuradov I."/>
        </authorList>
    </citation>
    <scope>NUCLEOTIDE SEQUENCE [LARGE SCALE GENOMIC DNA]</scope>
    <source>
        <strain evidence="2">cv. AG2017</strain>
        <tissue evidence="1">Leaf</tissue>
    </source>
</reference>
<gene>
    <name evidence="1" type="ORF">CRG98_039941</name>
</gene>
<dbReference type="AlphaFoldDB" id="A0A2I0I6S3"/>